<comment type="caution">
    <text evidence="2">The sequence shown here is derived from an EMBL/GenBank/DDBJ whole genome shotgun (WGS) entry which is preliminary data.</text>
</comment>
<sequence>MKKKKKKTKIQLTNISKHKDRFVDSVGRVVFTSDGLADLLIKGEEIDGLFAEVSDEALKYNKFSSKGKLVLYNEEVASETVEEYDRKATSNWKTPEEYHEIDLNEWLLTRCSDEIQKDRVRKELNMYEERNLFPLLKHLIYLINHFRKNNIVWGVGRGSCCSSYILYLIGVHRVDSIKYNIEIEEFLR</sequence>
<name>A0A0F9S651_9ZZZZ</name>
<evidence type="ECO:0000259" key="1">
    <source>
        <dbReference type="Pfam" id="PF07733"/>
    </source>
</evidence>
<dbReference type="EMBL" id="LAZR01002857">
    <property type="protein sequence ID" value="KKN24773.1"/>
    <property type="molecule type" value="Genomic_DNA"/>
</dbReference>
<reference evidence="2" key="1">
    <citation type="journal article" date="2015" name="Nature">
        <title>Complex archaea that bridge the gap between prokaryotes and eukaryotes.</title>
        <authorList>
            <person name="Spang A."/>
            <person name="Saw J.H."/>
            <person name="Jorgensen S.L."/>
            <person name="Zaremba-Niedzwiedzka K."/>
            <person name="Martijn J."/>
            <person name="Lind A.E."/>
            <person name="van Eijk R."/>
            <person name="Schleper C."/>
            <person name="Guy L."/>
            <person name="Ettema T.J."/>
        </authorList>
    </citation>
    <scope>NUCLEOTIDE SEQUENCE</scope>
</reference>
<dbReference type="GO" id="GO:0006260">
    <property type="term" value="P:DNA replication"/>
    <property type="evidence" value="ECO:0007669"/>
    <property type="project" value="InterPro"/>
</dbReference>
<dbReference type="InterPro" id="IPR011708">
    <property type="entry name" value="DNA_pol3_alpha_NTPase_dom"/>
</dbReference>
<dbReference type="GO" id="GO:0008408">
    <property type="term" value="F:3'-5' exonuclease activity"/>
    <property type="evidence" value="ECO:0007669"/>
    <property type="project" value="InterPro"/>
</dbReference>
<protein>
    <recommendedName>
        <fullName evidence="1">Bacterial DNA polymerase III alpha subunit NTPase domain-containing protein</fullName>
    </recommendedName>
</protein>
<gene>
    <name evidence="2" type="ORF">LCGC14_0891580</name>
</gene>
<dbReference type="Pfam" id="PF07733">
    <property type="entry name" value="DNA_pol3_alpha"/>
    <property type="match status" value="1"/>
</dbReference>
<accession>A0A0F9S651</accession>
<organism evidence="2">
    <name type="scientific">marine sediment metagenome</name>
    <dbReference type="NCBI Taxonomy" id="412755"/>
    <lineage>
        <taxon>unclassified sequences</taxon>
        <taxon>metagenomes</taxon>
        <taxon>ecological metagenomes</taxon>
    </lineage>
</organism>
<feature type="domain" description="Bacterial DNA polymerase III alpha subunit NTPase" evidence="1">
    <location>
        <begin position="112"/>
        <end position="187"/>
    </location>
</feature>
<proteinExistence type="predicted"/>
<evidence type="ECO:0000313" key="2">
    <source>
        <dbReference type="EMBL" id="KKN24773.1"/>
    </source>
</evidence>
<dbReference type="AlphaFoldDB" id="A0A0F9S651"/>